<keyword evidence="15" id="KW-1185">Reference proteome</keyword>
<feature type="chain" id="PRO_5011532770" description="Thiamine pyrimidine synthase" evidence="12">
    <location>
        <begin position="28"/>
        <end position="353"/>
    </location>
</feature>
<comment type="function">
    <text evidence="1">Responsible for the formation of the pyrimidine heterocycle in the thiamine biosynthesis pathway. Catalyzes the formation of hydroxymethylpyrimidine phosphate (HMP-P) from histidine and pyridoxal phosphate (PLP). The protein uses PLP and the active site histidine to form HMP-P, generating an inactive enzyme. The enzyme can only undergo a single turnover, which suggests it is a suicide enzyme.</text>
</comment>
<evidence type="ECO:0000256" key="3">
    <source>
        <dbReference type="ARBA" id="ARBA00009406"/>
    </source>
</evidence>
<dbReference type="GO" id="GO:0046872">
    <property type="term" value="F:metal ion binding"/>
    <property type="evidence" value="ECO:0007669"/>
    <property type="project" value="UniProtKB-KW"/>
</dbReference>
<dbReference type="Gene3D" id="3.40.190.10">
    <property type="entry name" value="Periplasmic binding protein-like II"/>
    <property type="match status" value="2"/>
</dbReference>
<dbReference type="Proteomes" id="UP000199473">
    <property type="component" value="Unassembled WGS sequence"/>
</dbReference>
<comment type="pathway">
    <text evidence="2">Cofactor biosynthesis; thiamine diphosphate biosynthesis.</text>
</comment>
<dbReference type="AlphaFoldDB" id="A0A1I4CED1"/>
<protein>
    <recommendedName>
        <fullName evidence="10">Thiamine pyrimidine synthase</fullName>
    </recommendedName>
</protein>
<feature type="domain" description="SsuA/THI5-like" evidence="13">
    <location>
        <begin position="44"/>
        <end position="253"/>
    </location>
</feature>
<dbReference type="SUPFAM" id="SSF53850">
    <property type="entry name" value="Periplasmic binding protein-like II"/>
    <property type="match status" value="1"/>
</dbReference>
<evidence type="ECO:0000256" key="6">
    <source>
        <dbReference type="ARBA" id="ARBA00022723"/>
    </source>
</evidence>
<organism evidence="14 15">
    <name type="scientific">Falsiroseomonas stagni DSM 19981</name>
    <dbReference type="NCBI Taxonomy" id="1123062"/>
    <lineage>
        <taxon>Bacteria</taxon>
        <taxon>Pseudomonadati</taxon>
        <taxon>Pseudomonadota</taxon>
        <taxon>Alphaproteobacteria</taxon>
        <taxon>Acetobacterales</taxon>
        <taxon>Roseomonadaceae</taxon>
        <taxon>Falsiroseomonas</taxon>
    </lineage>
</organism>
<comment type="catalytic activity">
    <reaction evidence="11">
        <text>N(6)-(pyridoxal phosphate)-L-lysyl-[4-amino-5-hydroxymethyl-2-methylpyrimidine phosphate synthase] + L-histidyl-[4-amino-5-hydroxymethyl-2-methylpyrimidine phosphate synthase] + 2 Fe(3+) + 4 H2O = L-lysyl-[4-amino-5-hydroxymethyl-2-methylpyrimidine phosphate synthase] + (2S)-2-amino-5-hydroxy-4-oxopentanoyl-[4-amino-5-hydroxymethyl-2-methylpyrimidine phosphate synthase] + 4-amino-2-methyl-5-(phosphooxymethyl)pyrimidine + 3-oxopropanoate + 2 Fe(2+) + 2 H(+)</text>
        <dbReference type="Rhea" id="RHEA:65756"/>
        <dbReference type="Rhea" id="RHEA-COMP:16892"/>
        <dbReference type="Rhea" id="RHEA-COMP:16893"/>
        <dbReference type="Rhea" id="RHEA-COMP:16894"/>
        <dbReference type="Rhea" id="RHEA-COMP:16895"/>
        <dbReference type="ChEBI" id="CHEBI:15377"/>
        <dbReference type="ChEBI" id="CHEBI:15378"/>
        <dbReference type="ChEBI" id="CHEBI:29033"/>
        <dbReference type="ChEBI" id="CHEBI:29034"/>
        <dbReference type="ChEBI" id="CHEBI:29969"/>
        <dbReference type="ChEBI" id="CHEBI:29979"/>
        <dbReference type="ChEBI" id="CHEBI:33190"/>
        <dbReference type="ChEBI" id="CHEBI:58354"/>
        <dbReference type="ChEBI" id="CHEBI:143915"/>
        <dbReference type="ChEBI" id="CHEBI:157692"/>
    </reaction>
    <physiologicalReaction direction="left-to-right" evidence="11">
        <dbReference type="Rhea" id="RHEA:65757"/>
    </physiologicalReaction>
</comment>
<keyword evidence="5" id="KW-0808">Transferase</keyword>
<dbReference type="PANTHER" id="PTHR31528:SF1">
    <property type="entry name" value="4-AMINO-5-HYDROXYMETHYL-2-METHYLPYRIMIDINE PHOSPHATE SYNTHASE THI11-RELATED"/>
    <property type="match status" value="1"/>
</dbReference>
<dbReference type="GO" id="GO:0016740">
    <property type="term" value="F:transferase activity"/>
    <property type="evidence" value="ECO:0007669"/>
    <property type="project" value="UniProtKB-KW"/>
</dbReference>
<sequence>MKLLGRRGLAKAGLATAMLAAPGNARAQALPKVRIWGASATIEAYHGFLFLGMPLGFYRDQGIDAEFGTAAGSAATLQLVATNQAQLGYVGMETLILAKARNPTLPVTAVYLQDRGNIYEIVVPEDSAIRSVADLRDRNLGVANLASGAIPSIRAMLADAGLNPDTSIGMIPVGNGAAAATALRANRVQALSLFRAQHAVIETLGVKLRYFQREQPSAVLIANTNFLRSNPDACVAALRGVVAGSVFAQIAPQATVREHWKMFGRPTGISEEEAMSRATHVLTRSAELWKRWDDAATPWGSMTREQWDAMQQFMVTQKLMERAIDSGTLFNTDLLARVNAMDTAPVIARARAA</sequence>
<dbReference type="GO" id="GO:0009228">
    <property type="term" value="P:thiamine biosynthetic process"/>
    <property type="evidence" value="ECO:0007669"/>
    <property type="project" value="UniProtKB-KW"/>
</dbReference>
<feature type="signal peptide" evidence="12">
    <location>
        <begin position="1"/>
        <end position="27"/>
    </location>
</feature>
<keyword evidence="6" id="KW-0479">Metal-binding</keyword>
<evidence type="ECO:0000256" key="12">
    <source>
        <dbReference type="SAM" id="SignalP"/>
    </source>
</evidence>
<accession>A0A1I4CED1</accession>
<dbReference type="InterPro" id="IPR015168">
    <property type="entry name" value="SsuA/THI5"/>
</dbReference>
<evidence type="ECO:0000256" key="2">
    <source>
        <dbReference type="ARBA" id="ARBA00004948"/>
    </source>
</evidence>
<evidence type="ECO:0000256" key="10">
    <source>
        <dbReference type="ARBA" id="ARBA00033171"/>
    </source>
</evidence>
<keyword evidence="8" id="KW-0784">Thiamine biosynthesis</keyword>
<evidence type="ECO:0000256" key="8">
    <source>
        <dbReference type="ARBA" id="ARBA00022977"/>
    </source>
</evidence>
<evidence type="ECO:0000259" key="13">
    <source>
        <dbReference type="Pfam" id="PF09084"/>
    </source>
</evidence>
<gene>
    <name evidence="14" type="ORF">SAMN02745775_107105</name>
</gene>
<comment type="similarity">
    <text evidence="3">Belongs to the NMT1/THI5 family.</text>
</comment>
<comment type="subunit">
    <text evidence="4">Homodimer.</text>
</comment>
<dbReference type="Pfam" id="PF09084">
    <property type="entry name" value="NMT1"/>
    <property type="match status" value="1"/>
</dbReference>
<keyword evidence="9" id="KW-0408">Iron</keyword>
<dbReference type="PANTHER" id="PTHR31528">
    <property type="entry name" value="4-AMINO-5-HYDROXYMETHYL-2-METHYLPYRIMIDINE PHOSPHATE SYNTHASE THI11-RELATED"/>
    <property type="match status" value="1"/>
</dbReference>
<keyword evidence="7" id="KW-0663">Pyridoxal phosphate</keyword>
<dbReference type="RefSeq" id="WP_175534010.1">
    <property type="nucleotide sequence ID" value="NZ_FOSQ01000007.1"/>
</dbReference>
<name>A0A1I4CED1_9PROT</name>
<evidence type="ECO:0000256" key="7">
    <source>
        <dbReference type="ARBA" id="ARBA00022898"/>
    </source>
</evidence>
<evidence type="ECO:0000256" key="9">
    <source>
        <dbReference type="ARBA" id="ARBA00023004"/>
    </source>
</evidence>
<evidence type="ECO:0000256" key="1">
    <source>
        <dbReference type="ARBA" id="ARBA00003469"/>
    </source>
</evidence>
<dbReference type="EMBL" id="FOSQ01000007">
    <property type="protein sequence ID" value="SFK78361.1"/>
    <property type="molecule type" value="Genomic_DNA"/>
</dbReference>
<evidence type="ECO:0000313" key="14">
    <source>
        <dbReference type="EMBL" id="SFK78361.1"/>
    </source>
</evidence>
<evidence type="ECO:0000256" key="5">
    <source>
        <dbReference type="ARBA" id="ARBA00022679"/>
    </source>
</evidence>
<dbReference type="STRING" id="1123062.SAMN02745775_107105"/>
<proteinExistence type="inferred from homology"/>
<keyword evidence="12" id="KW-0732">Signal</keyword>
<dbReference type="InterPro" id="IPR027939">
    <property type="entry name" value="NMT1/THI5"/>
</dbReference>
<evidence type="ECO:0000256" key="11">
    <source>
        <dbReference type="ARBA" id="ARBA00048179"/>
    </source>
</evidence>
<reference evidence="14 15" key="1">
    <citation type="submission" date="2016-10" db="EMBL/GenBank/DDBJ databases">
        <authorList>
            <person name="de Groot N.N."/>
        </authorList>
    </citation>
    <scope>NUCLEOTIDE SEQUENCE [LARGE SCALE GENOMIC DNA]</scope>
    <source>
        <strain evidence="14 15">DSM 19981</strain>
    </source>
</reference>
<evidence type="ECO:0000256" key="4">
    <source>
        <dbReference type="ARBA" id="ARBA00011738"/>
    </source>
</evidence>
<evidence type="ECO:0000313" key="15">
    <source>
        <dbReference type="Proteomes" id="UP000199473"/>
    </source>
</evidence>